<dbReference type="OrthoDB" id="5966510at2759"/>
<feature type="region of interest" description="Disordered" evidence="1">
    <location>
        <begin position="440"/>
        <end position="465"/>
    </location>
</feature>
<feature type="region of interest" description="Disordered" evidence="1">
    <location>
        <begin position="73"/>
        <end position="103"/>
    </location>
</feature>
<organism evidence="3 5">
    <name type="scientific">Oncorhynchus mykiss</name>
    <name type="common">Rainbow trout</name>
    <name type="synonym">Salmo gairdneri</name>
    <dbReference type="NCBI Taxonomy" id="8022"/>
    <lineage>
        <taxon>Eukaryota</taxon>
        <taxon>Metazoa</taxon>
        <taxon>Chordata</taxon>
        <taxon>Craniata</taxon>
        <taxon>Vertebrata</taxon>
        <taxon>Euteleostomi</taxon>
        <taxon>Actinopterygii</taxon>
        <taxon>Neopterygii</taxon>
        <taxon>Teleostei</taxon>
        <taxon>Protacanthopterygii</taxon>
        <taxon>Salmoniformes</taxon>
        <taxon>Salmonidae</taxon>
        <taxon>Salmoninae</taxon>
        <taxon>Oncorhynchus</taxon>
    </lineage>
</organism>
<feature type="region of interest" description="Disordered" evidence="1">
    <location>
        <begin position="471"/>
        <end position="490"/>
    </location>
</feature>
<dbReference type="EMBL" id="FR904366">
    <property type="protein sequence ID" value="CDQ61059.1"/>
    <property type="molecule type" value="Genomic_DNA"/>
</dbReference>
<accession>A0A8C7RKV5</accession>
<dbReference type="PaxDb" id="8022-A0A060W728"/>
<dbReference type="Pfam" id="PF00027">
    <property type="entry name" value="cNMP_binding"/>
    <property type="match status" value="1"/>
</dbReference>
<dbReference type="InterPro" id="IPR018490">
    <property type="entry name" value="cNMP-bd_dom_sf"/>
</dbReference>
<keyword evidence="6" id="KW-1185">Reference proteome</keyword>
<proteinExistence type="predicted"/>
<dbReference type="PANTHER" id="PTHR23011">
    <property type="entry name" value="CYCLIC NUCLEOTIDE-BINDING DOMAIN CONTAINING PROTEIN"/>
    <property type="match status" value="1"/>
</dbReference>
<evidence type="ECO:0000313" key="5">
    <source>
        <dbReference type="Proteomes" id="UP000193380"/>
    </source>
</evidence>
<evidence type="ECO:0000313" key="6">
    <source>
        <dbReference type="Proteomes" id="UP000694395"/>
    </source>
</evidence>
<feature type="domain" description="Cyclic nucleotide-binding" evidence="2">
    <location>
        <begin position="263"/>
        <end position="376"/>
    </location>
</feature>
<dbReference type="GeneTree" id="ENSGT00390000001688"/>
<evidence type="ECO:0000256" key="1">
    <source>
        <dbReference type="SAM" id="MobiDB-lite"/>
    </source>
</evidence>
<dbReference type="SUPFAM" id="SSF51206">
    <property type="entry name" value="cAMP-binding domain-like"/>
    <property type="match status" value="2"/>
</dbReference>
<dbReference type="Proteomes" id="UP000193380">
    <property type="component" value="Unassembled WGS sequence"/>
</dbReference>
<feature type="compositionally biased region" description="Polar residues" evidence="1">
    <location>
        <begin position="474"/>
        <end position="490"/>
    </location>
</feature>
<dbReference type="CTD" id="168975"/>
<reference evidence="3" key="2">
    <citation type="submission" date="2014-03" db="EMBL/GenBank/DDBJ databases">
        <authorList>
            <person name="Genoscope - CEA"/>
        </authorList>
    </citation>
    <scope>NUCLEOTIDE SEQUENCE</scope>
</reference>
<dbReference type="PANTHER" id="PTHR23011:SF32">
    <property type="entry name" value="CYCLIC NUCLEOTIDE-BINDING DOMAIN-CONTAINING PROTEIN 1"/>
    <property type="match status" value="1"/>
</dbReference>
<accession>A0A060W728</accession>
<protein>
    <submittedName>
        <fullName evidence="4">Cyclic nucleotide binding domain containing 1</fullName>
    </submittedName>
</protein>
<gene>
    <name evidence="4" type="primary">cnbd1</name>
    <name evidence="3" type="ORF">GSONMT00064423001</name>
</gene>
<reference evidence="4" key="4">
    <citation type="submission" date="2025-05" db="UniProtKB">
        <authorList>
            <consortium name="Ensembl"/>
        </authorList>
    </citation>
    <scope>IDENTIFICATION</scope>
</reference>
<sequence length="490" mass="55027">MQFHPSSLQRKDDQKILGIDYTNLKALCRIHGLRLRDSNRYQSTEEAHNDFMNSYRNIFLLPKKMVARNPFQADSKVAPGPEKLKASESQEVNRNQGHGRQTQETLINQMIKALKKFPIERSQLEHHSIHKMLKVFPCLTAHLSRHELQQISTIVIIETWDRAQIIFGHNGFYLILKGSVAPYTQERSKEAVDPKGSVIGVGGSFGSFEPPAGTEAGITIQCTLTQEPCEILKISHSGYAKLKKEILAQNYALKESLIQGCHFYLQWPKLSIDRLANLIQMKNLPAKHVLAKEGKVCPFVAYIREGECNILQDINSLMRTPQEKGSRIKFVVVGKLGPMESFGEVSILLDQPSPCSIVTATEVQVGIIQPDALKGLDSVTSALMLQTAQPTYGKLSQEEINKEYIRQERHKEWDHIKKRVLSDALLYNGIQQGNGKWTFTRGGGRRSVDKSNPHPINTAHTQTPQRILPALTPDVTTTTQENTGTDIAKP</sequence>
<dbReference type="AlphaFoldDB" id="A0A060W728"/>
<reference evidence="3" key="1">
    <citation type="journal article" date="2014" name="Nat. Commun.">
        <title>The rainbow trout genome provides novel insights into evolution after whole-genome duplication in vertebrates.</title>
        <authorList>
            <person name="Berthelot C."/>
            <person name="Brunet F."/>
            <person name="Chalopin D."/>
            <person name="Juanchich A."/>
            <person name="Bernard M."/>
            <person name="Noel B."/>
            <person name="Bento P."/>
            <person name="Da Silva C."/>
            <person name="Labadie K."/>
            <person name="Alberti A."/>
            <person name="Aury J.M."/>
            <person name="Louis A."/>
            <person name="Dehais P."/>
            <person name="Bardou P."/>
            <person name="Montfort J."/>
            <person name="Klopp C."/>
            <person name="Cabau C."/>
            <person name="Gaspin C."/>
            <person name="Thorgaard G.H."/>
            <person name="Boussaha M."/>
            <person name="Quillet E."/>
            <person name="Guyomard R."/>
            <person name="Galiana D."/>
            <person name="Bobe J."/>
            <person name="Volff J.N."/>
            <person name="Genet C."/>
            <person name="Wincker P."/>
            <person name="Jaillon O."/>
            <person name="Roest Crollius H."/>
            <person name="Guiguen Y."/>
        </authorList>
    </citation>
    <scope>NUCLEOTIDE SEQUENCE [LARGE SCALE GENOMIC DNA]</scope>
</reference>
<feature type="compositionally biased region" description="Polar residues" evidence="1">
    <location>
        <begin position="89"/>
        <end position="103"/>
    </location>
</feature>
<dbReference type="CDD" id="cd00038">
    <property type="entry name" value="CAP_ED"/>
    <property type="match status" value="1"/>
</dbReference>
<dbReference type="Ensembl" id="ENSOMYT00000056791.2">
    <property type="protein sequence ID" value="ENSOMYP00000052213.2"/>
    <property type="gene ID" value="ENSOMYG00000023894.2"/>
</dbReference>
<dbReference type="KEGG" id="omy:110535522"/>
<reference evidence="4 6" key="3">
    <citation type="submission" date="2020-07" db="EMBL/GenBank/DDBJ databases">
        <title>A long reads based de novo assembly of the rainbow trout Arlee double haploid line genome.</title>
        <authorList>
            <person name="Gao G."/>
            <person name="Palti Y."/>
        </authorList>
    </citation>
    <scope>NUCLEOTIDE SEQUENCE [LARGE SCALE GENOMIC DNA]</scope>
</reference>
<evidence type="ECO:0000313" key="3">
    <source>
        <dbReference type="EMBL" id="CDQ61059.1"/>
    </source>
</evidence>
<dbReference type="RefSeq" id="XP_021476246.1">
    <property type="nucleotide sequence ID" value="XM_021620571.2"/>
</dbReference>
<dbReference type="GeneID" id="110535522"/>
<dbReference type="InterPro" id="IPR014710">
    <property type="entry name" value="RmlC-like_jellyroll"/>
</dbReference>
<dbReference type="InterPro" id="IPR000595">
    <property type="entry name" value="cNMP-bd_dom"/>
</dbReference>
<name>A0A060W728_ONCMY</name>
<evidence type="ECO:0000313" key="4">
    <source>
        <dbReference type="Ensembl" id="ENSOMYP00000052213.2"/>
    </source>
</evidence>
<feature type="compositionally biased region" description="Polar residues" evidence="1">
    <location>
        <begin position="454"/>
        <end position="465"/>
    </location>
</feature>
<dbReference type="Gene3D" id="2.60.120.10">
    <property type="entry name" value="Jelly Rolls"/>
    <property type="match status" value="2"/>
</dbReference>
<dbReference type="Proteomes" id="UP000694395">
    <property type="component" value="Chromosome 11"/>
</dbReference>
<dbReference type="PROSITE" id="PS50042">
    <property type="entry name" value="CNMP_BINDING_3"/>
    <property type="match status" value="1"/>
</dbReference>
<evidence type="ECO:0000259" key="2">
    <source>
        <dbReference type="PROSITE" id="PS50042"/>
    </source>
</evidence>